<organism evidence="2">
    <name type="scientific">hydrothermal vent metagenome</name>
    <dbReference type="NCBI Taxonomy" id="652676"/>
    <lineage>
        <taxon>unclassified sequences</taxon>
        <taxon>metagenomes</taxon>
        <taxon>ecological metagenomes</taxon>
    </lineage>
</organism>
<keyword evidence="2" id="KW-0456">Lyase</keyword>
<dbReference type="InterPro" id="IPR029787">
    <property type="entry name" value="Nucleotide_cyclase"/>
</dbReference>
<name>A0A3B0VVW9_9ZZZZ</name>
<accession>A0A3B0VVW9</accession>
<sequence length="626" mass="70898">MNENISNNGRFYYRWEWQLQSEPEAFWPFFADTNKLNRDTGVFPVEELPLRPDEQIVNGRRRLKFRLPLPIIWQEEPFEWVAPHEYGVLRQYENGPLLSMRVLATITPRPEGGATLLYETWAEPRNLIGRLALPIALGIIAPHRFGRAVKAYDAVAAVDAAPPKLKRPSRLVPYAEGRLQTMAAQLKEQAHSETLVDRLLKEVREGDDLALARLRPYAIADRWGVPRRELLELFLSATRVGLLDFQWEVLCPLCRGAFDRVQNHLSDVSTTAHCHTCHIDFKADTEHSIELTFAPNPSIRLVERMAFCVAGPQQTPHVTAQILLPPGERRTISPQLSVGRYRARTMSLADEQYFRVAERGADHATITLREDGWGNVEELLDETATFELHNQTDQEQLFFLEEMAWSDQSVTAAEVLVLQCFRDLFAQETLSPGEQFSVGSLTVLFTDLRDSTRLYREIGDAPAFGLVRNHFDVLRDAIAAENGAIVKTIGDAVMAVFVRPVAALRAIKEAQKILANPPDGERPLQIKAAIHAGHSIAVTLNERLDYFGTNINIAARLEKFSKGDDMVLSDFVYCDPEVQEFLADQATELQAVPFQTELKGFDDECFNLWRILPQATYLNEPSRIET</sequence>
<protein>
    <submittedName>
        <fullName evidence="2">Adenylate cyclase</fullName>
        <ecNumber evidence="2">4.6.1.1</ecNumber>
    </submittedName>
</protein>
<evidence type="ECO:0000313" key="2">
    <source>
        <dbReference type="EMBL" id="VAW43252.1"/>
    </source>
</evidence>
<dbReference type="InterPro" id="IPR045983">
    <property type="entry name" value="GUC-dom-containing_N"/>
</dbReference>
<feature type="domain" description="Guanylate cyclase" evidence="1">
    <location>
        <begin position="442"/>
        <end position="558"/>
    </location>
</feature>
<dbReference type="PROSITE" id="PS50125">
    <property type="entry name" value="GUANYLATE_CYCLASE_2"/>
    <property type="match status" value="1"/>
</dbReference>
<dbReference type="SMART" id="SM00044">
    <property type="entry name" value="CYCc"/>
    <property type="match status" value="1"/>
</dbReference>
<dbReference type="CDD" id="cd07302">
    <property type="entry name" value="CHD"/>
    <property type="match status" value="1"/>
</dbReference>
<gene>
    <name evidence="2" type="ORF">MNBD_CHLOROFLEXI01-3895</name>
</gene>
<reference evidence="2" key="1">
    <citation type="submission" date="2018-06" db="EMBL/GenBank/DDBJ databases">
        <authorList>
            <person name="Zhirakovskaya E."/>
        </authorList>
    </citation>
    <scope>NUCLEOTIDE SEQUENCE</scope>
</reference>
<dbReference type="GO" id="GO:0006171">
    <property type="term" value="P:cAMP biosynthetic process"/>
    <property type="evidence" value="ECO:0007669"/>
    <property type="project" value="TreeGrafter"/>
</dbReference>
<dbReference type="AlphaFoldDB" id="A0A3B0VVW9"/>
<dbReference type="InterPro" id="IPR050697">
    <property type="entry name" value="Adenylyl/Guanylyl_Cyclase_3/4"/>
</dbReference>
<dbReference type="Gene3D" id="3.30.70.1230">
    <property type="entry name" value="Nucleotide cyclase"/>
    <property type="match status" value="1"/>
</dbReference>
<dbReference type="GO" id="GO:0004016">
    <property type="term" value="F:adenylate cyclase activity"/>
    <property type="evidence" value="ECO:0007669"/>
    <property type="project" value="UniProtKB-EC"/>
</dbReference>
<dbReference type="InterPro" id="IPR001054">
    <property type="entry name" value="A/G_cyclase"/>
</dbReference>
<dbReference type="EC" id="4.6.1.1" evidence="2"/>
<dbReference type="EMBL" id="UOEU01001051">
    <property type="protein sequence ID" value="VAW43252.1"/>
    <property type="molecule type" value="Genomic_DNA"/>
</dbReference>
<dbReference type="SUPFAM" id="SSF55073">
    <property type="entry name" value="Nucleotide cyclase"/>
    <property type="match status" value="1"/>
</dbReference>
<dbReference type="Pfam" id="PF00211">
    <property type="entry name" value="Guanylate_cyc"/>
    <property type="match status" value="1"/>
</dbReference>
<dbReference type="Pfam" id="PF19363">
    <property type="entry name" value="DUF5939"/>
    <property type="match status" value="1"/>
</dbReference>
<dbReference type="PANTHER" id="PTHR43081">
    <property type="entry name" value="ADENYLATE CYCLASE, TERMINAL-DIFFERENTIATION SPECIFIC-RELATED"/>
    <property type="match status" value="1"/>
</dbReference>
<proteinExistence type="predicted"/>
<dbReference type="PANTHER" id="PTHR43081:SF19">
    <property type="entry name" value="PH-SENSITIVE ADENYLATE CYCLASE RV1264"/>
    <property type="match status" value="1"/>
</dbReference>
<evidence type="ECO:0000259" key="1">
    <source>
        <dbReference type="PROSITE" id="PS50125"/>
    </source>
</evidence>
<dbReference type="GO" id="GO:0035556">
    <property type="term" value="P:intracellular signal transduction"/>
    <property type="evidence" value="ECO:0007669"/>
    <property type="project" value="InterPro"/>
</dbReference>